<dbReference type="EMBL" id="JABELX010000011">
    <property type="protein sequence ID" value="NNH73741.1"/>
    <property type="molecule type" value="Genomic_DNA"/>
</dbReference>
<reference evidence="1 2" key="1">
    <citation type="submission" date="2020-05" db="EMBL/GenBank/DDBJ databases">
        <title>MicrobeNet Type strains.</title>
        <authorList>
            <person name="Nicholson A.C."/>
        </authorList>
    </citation>
    <scope>NUCLEOTIDE SEQUENCE [LARGE SCALE GENOMIC DNA]</scope>
    <source>
        <strain evidence="1 2">JCM 3224</strain>
    </source>
</reference>
<protein>
    <submittedName>
        <fullName evidence="1">Uncharacterized protein</fullName>
    </submittedName>
</protein>
<evidence type="ECO:0000313" key="2">
    <source>
        <dbReference type="Proteomes" id="UP000586827"/>
    </source>
</evidence>
<sequence length="52" mass="5466">MTTITPSSLPGGSRRGAVPRTVRPVLLATFSKAELVEDVPDIDPHIHASQGS</sequence>
<gene>
    <name evidence="1" type="ORF">HLB23_28460</name>
</gene>
<name>A0A849CII5_9NOCA</name>
<dbReference type="Proteomes" id="UP000586827">
    <property type="component" value="Unassembled WGS sequence"/>
</dbReference>
<organism evidence="1 2">
    <name type="scientific">Nocardia uniformis</name>
    <dbReference type="NCBI Taxonomy" id="53432"/>
    <lineage>
        <taxon>Bacteria</taxon>
        <taxon>Bacillati</taxon>
        <taxon>Actinomycetota</taxon>
        <taxon>Actinomycetes</taxon>
        <taxon>Mycobacteriales</taxon>
        <taxon>Nocardiaceae</taxon>
        <taxon>Nocardia</taxon>
    </lineage>
</organism>
<accession>A0A849CII5</accession>
<proteinExistence type="predicted"/>
<keyword evidence="2" id="KW-1185">Reference proteome</keyword>
<dbReference type="RefSeq" id="WP_157552312.1">
    <property type="nucleotide sequence ID" value="NZ_JABELX010000011.1"/>
</dbReference>
<comment type="caution">
    <text evidence="1">The sequence shown here is derived from an EMBL/GenBank/DDBJ whole genome shotgun (WGS) entry which is preliminary data.</text>
</comment>
<evidence type="ECO:0000313" key="1">
    <source>
        <dbReference type="EMBL" id="NNH73741.1"/>
    </source>
</evidence>
<dbReference type="AlphaFoldDB" id="A0A849CII5"/>